<reference evidence="6" key="4">
    <citation type="submission" date="2015-04" db="EMBL/GenBank/DDBJ databases">
        <title>Physiological reanalysis, assessment of diazotrophy, and genome sequences of multiple isolates of Streptomyces thermoautotrophicus.</title>
        <authorList>
            <person name="MacKellar D.C."/>
            <person name="Lieber L."/>
            <person name="Norman J."/>
            <person name="Bolger A."/>
            <person name="Tobin C."/>
            <person name="Murray J.W."/>
            <person name="Chang R."/>
            <person name="Ford T."/>
            <person name="Nguyen P.Q."/>
            <person name="Woodward J."/>
            <person name="Permingeat H."/>
            <person name="Joshi N.S."/>
            <person name="Silver P.A."/>
            <person name="Usadel B."/>
            <person name="Rutherford A.W."/>
            <person name="Friesen M."/>
            <person name="Prell J."/>
        </authorList>
    </citation>
    <scope>NUCLEOTIDE SEQUENCE [LARGE SCALE GENOMIC DNA]</scope>
    <source>
        <strain evidence="6">H1</strain>
    </source>
</reference>
<evidence type="ECO:0000259" key="2">
    <source>
        <dbReference type="Pfam" id="PF01243"/>
    </source>
</evidence>
<evidence type="ECO:0000313" key="4">
    <source>
        <dbReference type="EMBL" id="KWX05066.1"/>
    </source>
</evidence>
<dbReference type="GO" id="GO:0005829">
    <property type="term" value="C:cytosol"/>
    <property type="evidence" value="ECO:0007669"/>
    <property type="project" value="TreeGrafter"/>
</dbReference>
<dbReference type="GO" id="GO:0070967">
    <property type="term" value="F:coenzyme F420 binding"/>
    <property type="evidence" value="ECO:0007669"/>
    <property type="project" value="TreeGrafter"/>
</dbReference>
<dbReference type="PANTHER" id="PTHR35176:SF2">
    <property type="entry name" value="F420H(2)-DEPENDENT REDUCTASE RV1155"/>
    <property type="match status" value="1"/>
</dbReference>
<evidence type="ECO:0000313" key="8">
    <source>
        <dbReference type="Proteomes" id="UP000070659"/>
    </source>
</evidence>
<dbReference type="OrthoDB" id="1094370at2"/>
<dbReference type="STRING" id="1469144.LI90_765"/>
<dbReference type="Proteomes" id="UP000070188">
    <property type="component" value="Unassembled WGS sequence"/>
</dbReference>
<dbReference type="EMBL" id="JYIK01001009">
    <property type="protein sequence ID" value="KWX08121.1"/>
    <property type="molecule type" value="Genomic_DNA"/>
</dbReference>
<dbReference type="InterPro" id="IPR011576">
    <property type="entry name" value="Pyridox_Oxase_N"/>
</dbReference>
<sequence>MDAAEARDFLREHHRAVVATFRADGRPHLSPVLAGVDEKGRVIISSTEDRVKVRNLRRDPRIAVCVFAEGFFGPWLQVEGDAEVVSLPEAMEPLVDYYRRIAGEHPDWDEYRAAMKRERRVLIRFEIARAIG</sequence>
<dbReference type="Proteomes" id="UP000070598">
    <property type="component" value="Unassembled WGS sequence"/>
</dbReference>
<reference evidence="3" key="3">
    <citation type="submission" date="2015-04" db="EMBL/GenBank/DDBJ databases">
        <title>Physiological reanalysis, assessment of diazotrophy, and genome sequences of multiple isolates of Streptomyces thermoautotrophicus.</title>
        <authorList>
            <person name="MacKellar D.C."/>
            <person name="Lieber L."/>
            <person name="Norman J."/>
            <person name="Bolger A."/>
            <person name="Tobin C."/>
            <person name="Murray J.W."/>
            <person name="Woodward J."/>
            <person name="Friesen M."/>
            <person name="Prell J."/>
        </authorList>
    </citation>
    <scope>NUCLEOTIDE SEQUENCE [LARGE SCALE GENOMIC DNA]</scope>
    <source>
        <strain evidence="3">H1</strain>
    </source>
</reference>
<evidence type="ECO:0000256" key="1">
    <source>
        <dbReference type="ARBA" id="ARBA00023002"/>
    </source>
</evidence>
<dbReference type="InterPro" id="IPR012349">
    <property type="entry name" value="Split_barrel_FMN-bd"/>
</dbReference>
<dbReference type="EMBL" id="LAXD01000001">
    <property type="protein sequence ID" value="KWW99131.1"/>
    <property type="molecule type" value="Genomic_DNA"/>
</dbReference>
<dbReference type="InterPro" id="IPR052019">
    <property type="entry name" value="F420H2_bilvrd_red/Heme_oxyg"/>
</dbReference>
<keyword evidence="1" id="KW-0560">Oxidoreductase</keyword>
<evidence type="ECO:0000313" key="7">
    <source>
        <dbReference type="Proteomes" id="UP000070598"/>
    </source>
</evidence>
<dbReference type="PATRIC" id="fig|1469144.10.peg.875"/>
<keyword evidence="6" id="KW-1185">Reference proteome</keyword>
<evidence type="ECO:0000313" key="6">
    <source>
        <dbReference type="Proteomes" id="UP000070188"/>
    </source>
</evidence>
<dbReference type="PANTHER" id="PTHR35176">
    <property type="entry name" value="HEME OXYGENASE HI_0854-RELATED"/>
    <property type="match status" value="1"/>
</dbReference>
<evidence type="ECO:0000313" key="3">
    <source>
        <dbReference type="EMBL" id="KWW99131.1"/>
    </source>
</evidence>
<dbReference type="Proteomes" id="UP000070659">
    <property type="component" value="Unassembled WGS sequence"/>
</dbReference>
<reference evidence="4 8" key="2">
    <citation type="submission" date="2015-02" db="EMBL/GenBank/DDBJ databases">
        <title>Physiological reanalysis, assessment of diazotrophy, and genome sequences of multiple isolates of Streptomyces thermoautotrophicus.</title>
        <authorList>
            <person name="MacKellar D.C."/>
            <person name="Lieber L."/>
            <person name="Norman J."/>
            <person name="Bolger A."/>
            <person name="Tobin C."/>
            <person name="Murray J.W."/>
            <person name="Prell J."/>
        </authorList>
    </citation>
    <scope>NUCLEOTIDE SEQUENCE [LARGE SCALE GENOMIC DNA]</scope>
    <source>
        <strain evidence="4 8">UBT1</strain>
    </source>
</reference>
<dbReference type="AlphaFoldDB" id="A0A132N4Z4"/>
<accession>A0A132N4Z4</accession>
<reference evidence="7" key="1">
    <citation type="submission" date="2015-02" db="EMBL/GenBank/DDBJ databases">
        <title>Physiological reanalysis, assessment of diazotrophy, and genome sequences of multiple isolates of Streptomyces thermoautotrophicus.</title>
        <authorList>
            <person name="MacKellar D.C."/>
            <person name="Lieber L."/>
            <person name="Norman J."/>
            <person name="Bolger A."/>
            <person name="Tobin C."/>
            <person name="Murray J.W."/>
            <person name="Friesen M."/>
            <person name="Prell J."/>
        </authorList>
    </citation>
    <scope>NUCLEOTIDE SEQUENCE [LARGE SCALE GENOMIC DNA]</scope>
    <source>
        <strain evidence="7">UBT1</strain>
    </source>
</reference>
<gene>
    <name evidence="3" type="ORF">LI90_765</name>
    <name evidence="4" type="ORF">TH66_04825</name>
    <name evidence="5" type="ORF">TR74_16390</name>
</gene>
<dbReference type="Gene3D" id="2.30.110.10">
    <property type="entry name" value="Electron Transport, Fmn-binding Protein, Chain A"/>
    <property type="match status" value="1"/>
</dbReference>
<dbReference type="EMBL" id="JYIJ01000013">
    <property type="protein sequence ID" value="KWX05066.1"/>
    <property type="molecule type" value="Genomic_DNA"/>
</dbReference>
<name>A0A132N4Z4_9ACTN</name>
<dbReference type="GO" id="GO:0016627">
    <property type="term" value="F:oxidoreductase activity, acting on the CH-CH group of donors"/>
    <property type="evidence" value="ECO:0007669"/>
    <property type="project" value="TreeGrafter"/>
</dbReference>
<protein>
    <submittedName>
        <fullName evidence="3 4">Pyridoxamine 5'-phosphate oxidase</fullName>
    </submittedName>
</protein>
<proteinExistence type="predicted"/>
<dbReference type="Pfam" id="PF01243">
    <property type="entry name" value="PNPOx_N"/>
    <property type="match status" value="1"/>
</dbReference>
<comment type="caution">
    <text evidence="4">The sequence shown here is derived from an EMBL/GenBank/DDBJ whole genome shotgun (WGS) entry which is preliminary data.</text>
</comment>
<feature type="domain" description="Pyridoxamine 5'-phosphate oxidase N-terminal" evidence="2">
    <location>
        <begin position="4"/>
        <end position="129"/>
    </location>
</feature>
<dbReference type="SUPFAM" id="SSF50475">
    <property type="entry name" value="FMN-binding split barrel"/>
    <property type="match status" value="1"/>
</dbReference>
<dbReference type="RefSeq" id="WP_066884211.1">
    <property type="nucleotide sequence ID" value="NZ_CP171739.1"/>
</dbReference>
<organism evidence="4 8">
    <name type="scientific">Carbonactinospora thermoautotrophica</name>
    <dbReference type="NCBI Taxonomy" id="1469144"/>
    <lineage>
        <taxon>Bacteria</taxon>
        <taxon>Bacillati</taxon>
        <taxon>Actinomycetota</taxon>
        <taxon>Actinomycetes</taxon>
        <taxon>Kitasatosporales</taxon>
        <taxon>Carbonactinosporaceae</taxon>
        <taxon>Carbonactinospora</taxon>
    </lineage>
</organism>
<evidence type="ECO:0000313" key="5">
    <source>
        <dbReference type="EMBL" id="KWX08121.1"/>
    </source>
</evidence>
<dbReference type="InterPro" id="IPR019920">
    <property type="entry name" value="F420-binding_dom_put"/>
</dbReference>
<dbReference type="NCBIfam" id="TIGR03618">
    <property type="entry name" value="Rv1155_F420"/>
    <property type="match status" value="1"/>
</dbReference>